<evidence type="ECO:0000256" key="1">
    <source>
        <dbReference type="SAM" id="MobiDB-lite"/>
    </source>
</evidence>
<sequence>MAPSLKFVTLLVFLLLGSSSFFMIQARPLNVAKPRSSIGEAIENLFEGFYIGTVKTGGPSPGGKGHEFTDTETLAGIKNSGRSSGGNGHDFTNALTLGGIKNSGPSPGGEGHEFTDAQTLGGIKNSGPSSGGNGHDFTNALTLGVSKTLVQAREERDTSLLMLKLFVPDREITSPMLKLLEESRTMIQALEERDITSPVLKLLKESKTLVQVPDREITSLMLKLLEGSKTRVQVLGREITSPVLKLLESGPRAGGEGQHFTDDESALGEIKHSGPSPGQGN</sequence>
<evidence type="ECO:0000313" key="4">
    <source>
        <dbReference type="Proteomes" id="UP000585474"/>
    </source>
</evidence>
<proteinExistence type="predicted"/>
<evidence type="ECO:0000256" key="2">
    <source>
        <dbReference type="SAM" id="SignalP"/>
    </source>
</evidence>
<dbReference type="Proteomes" id="UP000585474">
    <property type="component" value="Unassembled WGS sequence"/>
</dbReference>
<keyword evidence="4" id="KW-1185">Reference proteome</keyword>
<reference evidence="3 4" key="1">
    <citation type="submission" date="2019-07" db="EMBL/GenBank/DDBJ databases">
        <title>De Novo Assembly of kiwifruit Actinidia rufa.</title>
        <authorList>
            <person name="Sugita-Konishi S."/>
            <person name="Sato K."/>
            <person name="Mori E."/>
            <person name="Abe Y."/>
            <person name="Kisaki G."/>
            <person name="Hamano K."/>
            <person name="Suezawa K."/>
            <person name="Otani M."/>
            <person name="Fukuda T."/>
            <person name="Manabe T."/>
            <person name="Gomi K."/>
            <person name="Tabuchi M."/>
            <person name="Akimitsu K."/>
            <person name="Kataoka I."/>
        </authorList>
    </citation>
    <scope>NUCLEOTIDE SEQUENCE [LARGE SCALE GENOMIC DNA]</scope>
    <source>
        <strain evidence="4">cv. Fuchu</strain>
    </source>
</reference>
<dbReference type="AlphaFoldDB" id="A0A7J0GHK3"/>
<evidence type="ECO:0008006" key="5">
    <source>
        <dbReference type="Google" id="ProtNLM"/>
    </source>
</evidence>
<dbReference type="EMBL" id="BJWL01000021">
    <property type="protein sequence ID" value="GFZ10208.1"/>
    <property type="molecule type" value="Genomic_DNA"/>
</dbReference>
<feature type="chain" id="PRO_5029487788" description="Glycine-rich protein" evidence="2">
    <location>
        <begin position="27"/>
        <end position="281"/>
    </location>
</feature>
<name>A0A7J0GHK3_9ERIC</name>
<accession>A0A7J0GHK3</accession>
<feature type="region of interest" description="Disordered" evidence="1">
    <location>
        <begin position="79"/>
        <end position="135"/>
    </location>
</feature>
<organism evidence="3 4">
    <name type="scientific">Actinidia rufa</name>
    <dbReference type="NCBI Taxonomy" id="165716"/>
    <lineage>
        <taxon>Eukaryota</taxon>
        <taxon>Viridiplantae</taxon>
        <taxon>Streptophyta</taxon>
        <taxon>Embryophyta</taxon>
        <taxon>Tracheophyta</taxon>
        <taxon>Spermatophyta</taxon>
        <taxon>Magnoliopsida</taxon>
        <taxon>eudicotyledons</taxon>
        <taxon>Gunneridae</taxon>
        <taxon>Pentapetalae</taxon>
        <taxon>asterids</taxon>
        <taxon>Ericales</taxon>
        <taxon>Actinidiaceae</taxon>
        <taxon>Actinidia</taxon>
    </lineage>
</organism>
<dbReference type="OrthoDB" id="1936010at2759"/>
<evidence type="ECO:0000313" key="3">
    <source>
        <dbReference type="EMBL" id="GFZ10208.1"/>
    </source>
</evidence>
<dbReference type="PANTHER" id="PTHR34663:SF11">
    <property type="entry name" value="DERMOKINE-LIKE"/>
    <property type="match status" value="1"/>
</dbReference>
<protein>
    <recommendedName>
        <fullName evidence="5">Glycine-rich protein</fullName>
    </recommendedName>
</protein>
<dbReference type="GO" id="GO:0050793">
    <property type="term" value="P:regulation of developmental process"/>
    <property type="evidence" value="ECO:0007669"/>
    <property type="project" value="InterPro"/>
</dbReference>
<dbReference type="InterPro" id="IPR044700">
    <property type="entry name" value="PIP2/PIPL1"/>
</dbReference>
<gene>
    <name evidence="3" type="ORF">Acr_21g0008070</name>
</gene>
<comment type="caution">
    <text evidence="3">The sequence shown here is derived from an EMBL/GenBank/DDBJ whole genome shotgun (WGS) entry which is preliminary data.</text>
</comment>
<dbReference type="PANTHER" id="PTHR34663">
    <property type="entry name" value="OS06G0637400 PROTEIN"/>
    <property type="match status" value="1"/>
</dbReference>
<dbReference type="GO" id="GO:0045087">
    <property type="term" value="P:innate immune response"/>
    <property type="evidence" value="ECO:0007669"/>
    <property type="project" value="InterPro"/>
</dbReference>
<feature type="signal peptide" evidence="2">
    <location>
        <begin position="1"/>
        <end position="26"/>
    </location>
</feature>
<feature type="region of interest" description="Disordered" evidence="1">
    <location>
        <begin position="249"/>
        <end position="281"/>
    </location>
</feature>
<keyword evidence="2" id="KW-0732">Signal</keyword>